<feature type="domain" description="RCK N-terminal" evidence="11">
    <location>
        <begin position="396"/>
        <end position="511"/>
    </location>
</feature>
<sequence>MNDVMIVIISTFAIATVLNIILRKFGVPTIIGYIFTGVVITSLFGLEHTSNEIKDIAEFGIVFLMFTIGLEFSIAHLKSMKEEVFLNGLLQITLSSLIFFIIIHIIIGIDTKSSIIIASAISLSSTAIVLKVLNESDKINTTFGKKALGILLFQDIAVIPILLMVDIFTNSTQSISTLLFYTLINAIIALSIMFIFGKYIVEKFLEVSSKSNEIYIASILLIVLASSYLAHTLGFSYSLGAFIAGMTIAETKYKHQIEADLIPFRDLLLGLFFITIGMGIDINLVMDNILLILLLVVLIMSIKALIIYFVIIFKSYPRVAFKSALSLSQIGEFSLVILSLASGYSLLDNSIVQILIPSIVISMIFTPFILNHLADIVDIIIKEEPLEVEVSSGGYNNHIIVCGYSATGKSIVKKLKKRKIPYIIIEHNIKLVEQAKRGNKNIIFGNATQTSLLEKLDVKKASSVIITMENFKKITMIIDRVKSISSDIDVIAKVVNKKEVELLKEYNLKHVLNRSDIMSDILLDEALSCKL</sequence>
<keyword evidence="3" id="KW-0050">Antiport</keyword>
<dbReference type="InterPro" id="IPR003148">
    <property type="entry name" value="RCK_N"/>
</dbReference>
<feature type="transmembrane region" description="Helical" evidence="10">
    <location>
        <begin position="180"/>
        <end position="201"/>
    </location>
</feature>
<feature type="transmembrane region" description="Helical" evidence="10">
    <location>
        <begin position="350"/>
        <end position="370"/>
    </location>
</feature>
<feature type="transmembrane region" description="Helical" evidence="10">
    <location>
        <begin position="267"/>
        <end position="286"/>
    </location>
</feature>
<dbReference type="PROSITE" id="PS51201">
    <property type="entry name" value="RCK_N"/>
    <property type="match status" value="1"/>
</dbReference>
<comment type="subcellular location">
    <subcellularLocation>
        <location evidence="1">Membrane</location>
        <topology evidence="1">Multi-pass membrane protein</topology>
    </subcellularLocation>
</comment>
<dbReference type="GO" id="GO:1902600">
    <property type="term" value="P:proton transmembrane transport"/>
    <property type="evidence" value="ECO:0007669"/>
    <property type="project" value="InterPro"/>
</dbReference>
<dbReference type="PANTHER" id="PTHR46157">
    <property type="entry name" value="K(+) EFFLUX ANTIPORTER 3, CHLOROPLASTIC"/>
    <property type="match status" value="1"/>
</dbReference>
<dbReference type="GO" id="GO:0015297">
    <property type="term" value="F:antiporter activity"/>
    <property type="evidence" value="ECO:0007669"/>
    <property type="project" value="UniProtKB-KW"/>
</dbReference>
<protein>
    <submittedName>
        <fullName evidence="12">Glutathione-regulated potassium-efflux system protein KefB</fullName>
    </submittedName>
</protein>
<dbReference type="PANTHER" id="PTHR46157:SF4">
    <property type="entry name" value="K(+) EFFLUX ANTIPORTER 3, CHLOROPLASTIC"/>
    <property type="match status" value="1"/>
</dbReference>
<dbReference type="GO" id="GO:0005886">
    <property type="term" value="C:plasma membrane"/>
    <property type="evidence" value="ECO:0007669"/>
    <property type="project" value="TreeGrafter"/>
</dbReference>
<dbReference type="AlphaFoldDB" id="A0A1W1EI71"/>
<evidence type="ECO:0000256" key="5">
    <source>
        <dbReference type="ARBA" id="ARBA00022692"/>
    </source>
</evidence>
<evidence type="ECO:0000256" key="7">
    <source>
        <dbReference type="ARBA" id="ARBA00022989"/>
    </source>
</evidence>
<feature type="transmembrane region" description="Helical" evidence="10">
    <location>
        <begin position="89"/>
        <end position="109"/>
    </location>
</feature>
<keyword evidence="8" id="KW-0406">Ion transport</keyword>
<accession>A0A1W1EI71</accession>
<evidence type="ECO:0000256" key="9">
    <source>
        <dbReference type="ARBA" id="ARBA00023136"/>
    </source>
</evidence>
<dbReference type="Pfam" id="PF00999">
    <property type="entry name" value="Na_H_Exchanger"/>
    <property type="match status" value="1"/>
</dbReference>
<evidence type="ECO:0000256" key="8">
    <source>
        <dbReference type="ARBA" id="ARBA00023065"/>
    </source>
</evidence>
<organism evidence="12">
    <name type="scientific">hydrothermal vent metagenome</name>
    <dbReference type="NCBI Taxonomy" id="652676"/>
    <lineage>
        <taxon>unclassified sequences</taxon>
        <taxon>metagenomes</taxon>
        <taxon>ecological metagenomes</taxon>
    </lineage>
</organism>
<keyword evidence="9 10" id="KW-0472">Membrane</keyword>
<evidence type="ECO:0000256" key="3">
    <source>
        <dbReference type="ARBA" id="ARBA00022449"/>
    </source>
</evidence>
<evidence type="ECO:0000256" key="6">
    <source>
        <dbReference type="ARBA" id="ARBA00022958"/>
    </source>
</evidence>
<feature type="transmembrane region" description="Helical" evidence="10">
    <location>
        <begin position="6"/>
        <end position="22"/>
    </location>
</feature>
<name>A0A1W1EI71_9ZZZZ</name>
<dbReference type="Gene3D" id="3.40.50.720">
    <property type="entry name" value="NAD(P)-binding Rossmann-like Domain"/>
    <property type="match status" value="1"/>
</dbReference>
<proteinExistence type="predicted"/>
<feature type="transmembrane region" description="Helical" evidence="10">
    <location>
        <begin position="115"/>
        <end position="134"/>
    </location>
</feature>
<keyword evidence="5 10" id="KW-0812">Transmembrane</keyword>
<evidence type="ECO:0000256" key="10">
    <source>
        <dbReference type="SAM" id="Phobius"/>
    </source>
</evidence>
<reference evidence="12" key="1">
    <citation type="submission" date="2016-10" db="EMBL/GenBank/DDBJ databases">
        <authorList>
            <person name="de Groot N.N."/>
        </authorList>
    </citation>
    <scope>NUCLEOTIDE SEQUENCE</scope>
</reference>
<feature type="transmembrane region" description="Helical" evidence="10">
    <location>
        <begin position="146"/>
        <end position="168"/>
    </location>
</feature>
<gene>
    <name evidence="12" type="ORF">MNB_SV-15-78</name>
</gene>
<evidence type="ECO:0000256" key="4">
    <source>
        <dbReference type="ARBA" id="ARBA00022538"/>
    </source>
</evidence>
<keyword evidence="2" id="KW-0813">Transport</keyword>
<evidence type="ECO:0000259" key="11">
    <source>
        <dbReference type="PROSITE" id="PS51201"/>
    </source>
</evidence>
<feature type="transmembrane region" description="Helical" evidence="10">
    <location>
        <begin position="59"/>
        <end position="77"/>
    </location>
</feature>
<keyword evidence="6" id="KW-0630">Potassium</keyword>
<evidence type="ECO:0000256" key="1">
    <source>
        <dbReference type="ARBA" id="ARBA00004141"/>
    </source>
</evidence>
<dbReference type="InterPro" id="IPR038770">
    <property type="entry name" value="Na+/solute_symporter_sf"/>
</dbReference>
<evidence type="ECO:0000313" key="12">
    <source>
        <dbReference type="EMBL" id="SHO80559.1"/>
    </source>
</evidence>
<feature type="transmembrane region" description="Helical" evidence="10">
    <location>
        <begin position="213"/>
        <end position="231"/>
    </location>
</feature>
<keyword evidence="4" id="KW-0633">Potassium transport</keyword>
<dbReference type="EMBL" id="FRYL01000012">
    <property type="protein sequence ID" value="SHO80559.1"/>
    <property type="molecule type" value="Genomic_DNA"/>
</dbReference>
<feature type="transmembrane region" description="Helical" evidence="10">
    <location>
        <begin position="29"/>
        <end position="47"/>
    </location>
</feature>
<dbReference type="SUPFAM" id="SSF51735">
    <property type="entry name" value="NAD(P)-binding Rossmann-fold domains"/>
    <property type="match status" value="1"/>
</dbReference>
<evidence type="ECO:0000256" key="2">
    <source>
        <dbReference type="ARBA" id="ARBA00022448"/>
    </source>
</evidence>
<feature type="transmembrane region" description="Helical" evidence="10">
    <location>
        <begin position="292"/>
        <end position="313"/>
    </location>
</feature>
<dbReference type="InterPro" id="IPR006153">
    <property type="entry name" value="Cation/H_exchanger_TM"/>
</dbReference>
<keyword evidence="7 10" id="KW-1133">Transmembrane helix</keyword>
<dbReference type="InterPro" id="IPR036291">
    <property type="entry name" value="NAD(P)-bd_dom_sf"/>
</dbReference>
<dbReference type="Pfam" id="PF02254">
    <property type="entry name" value="TrkA_N"/>
    <property type="match status" value="1"/>
</dbReference>
<dbReference type="Gene3D" id="1.20.1530.20">
    <property type="match status" value="1"/>
</dbReference>
<dbReference type="GO" id="GO:0006813">
    <property type="term" value="P:potassium ion transport"/>
    <property type="evidence" value="ECO:0007669"/>
    <property type="project" value="UniProtKB-KW"/>
</dbReference>